<sequence length="323" mass="36513">MVLTGFDQWFEILGGGYQWGSYRHQSGHLVNLQEHPAVKRLLSILCQLVNCKSFEIFACRTEVEFNNDNFRPTDSITTLLDIIAKAKLPVTAFTVNFMGNEFGYAPDPQRLQTSDKGQFVAIGQHLEDLMLRYTLEHDIVRDWTINMILHAPKLRVLDIRNQAMKGGTELIHCLASANISWSQLREFKIESIPASLEDLMIILKTCQHSLRVLRINMMRVDADLKDVKRMLQTLSTSFPALESVSFGGLMLGVQTRTDFIHFPMVSENPCVDESQGTKFEFASNTARGSRNHYVAYSGPKMDVALDILARTVDCAPARIRTLA</sequence>
<dbReference type="InterPro" id="IPR032675">
    <property type="entry name" value="LRR_dom_sf"/>
</dbReference>
<dbReference type="KEGG" id="ache:ACHE_21117A"/>
<evidence type="ECO:0000313" key="2">
    <source>
        <dbReference type="Proteomes" id="UP000637239"/>
    </source>
</evidence>
<name>A0A7R7VKR7_ASPCH</name>
<dbReference type="EMBL" id="AP024417">
    <property type="protein sequence ID" value="BCR85659.1"/>
    <property type="molecule type" value="Genomic_DNA"/>
</dbReference>
<reference evidence="1" key="1">
    <citation type="submission" date="2021-01" db="EMBL/GenBank/DDBJ databases">
        <authorList>
            <consortium name="Aspergillus chevalieri M1 genome sequencing consortium"/>
            <person name="Kazuki M."/>
            <person name="Futagami T."/>
        </authorList>
    </citation>
    <scope>NUCLEOTIDE SEQUENCE</scope>
    <source>
        <strain evidence="1">M1</strain>
    </source>
</reference>
<dbReference type="AlphaFoldDB" id="A0A7R7VKR7"/>
<dbReference type="Gene3D" id="3.80.10.10">
    <property type="entry name" value="Ribonuclease Inhibitor"/>
    <property type="match status" value="1"/>
</dbReference>
<reference evidence="1" key="2">
    <citation type="submission" date="2021-02" db="EMBL/GenBank/DDBJ databases">
        <title>Aspergillus chevalieri M1 genome sequence.</title>
        <authorList>
            <person name="Kadooka C."/>
            <person name="Mori K."/>
            <person name="Futagami T."/>
        </authorList>
    </citation>
    <scope>NUCLEOTIDE SEQUENCE</scope>
    <source>
        <strain evidence="1">M1</strain>
    </source>
</reference>
<organism evidence="1 2">
    <name type="scientific">Aspergillus chevalieri</name>
    <name type="common">Eurotium chevalieri</name>
    <dbReference type="NCBI Taxonomy" id="182096"/>
    <lineage>
        <taxon>Eukaryota</taxon>
        <taxon>Fungi</taxon>
        <taxon>Dikarya</taxon>
        <taxon>Ascomycota</taxon>
        <taxon>Pezizomycotina</taxon>
        <taxon>Eurotiomycetes</taxon>
        <taxon>Eurotiomycetidae</taxon>
        <taxon>Eurotiales</taxon>
        <taxon>Aspergillaceae</taxon>
        <taxon>Aspergillus</taxon>
        <taxon>Aspergillus subgen. Aspergillus</taxon>
    </lineage>
</organism>
<keyword evidence="2" id="KW-1185">Reference proteome</keyword>
<accession>A0A7R7VKR7</accession>
<dbReference type="RefSeq" id="XP_043134181.1">
    <property type="nucleotide sequence ID" value="XM_043285494.1"/>
</dbReference>
<evidence type="ECO:0008006" key="3">
    <source>
        <dbReference type="Google" id="ProtNLM"/>
    </source>
</evidence>
<evidence type="ECO:0000313" key="1">
    <source>
        <dbReference type="EMBL" id="BCR85659.1"/>
    </source>
</evidence>
<protein>
    <recommendedName>
        <fullName evidence="3">F-box domain protein</fullName>
    </recommendedName>
</protein>
<gene>
    <name evidence="1" type="ORF">ACHE_21117A</name>
</gene>
<proteinExistence type="predicted"/>
<dbReference type="GeneID" id="66980018"/>
<dbReference type="Proteomes" id="UP000637239">
    <property type="component" value="Chromosome 2"/>
</dbReference>